<protein>
    <submittedName>
        <fullName evidence="2">Uncharacterized protein</fullName>
    </submittedName>
</protein>
<sequence>MASPRASSGLLRNRIRRQSSSMAPPSVSPPTEAPVPVPVGGGPAPKIRLERLDEEKLLMPGAEASSASNGEEAGDDGG</sequence>
<accession>A0AAW0S7B7</accession>
<dbReference type="EMBL" id="JAAHCF010000044">
    <property type="protein sequence ID" value="KAK8149576.1"/>
    <property type="molecule type" value="Genomic_DNA"/>
</dbReference>
<gene>
    <name evidence="2" type="ORF">G3M48_006460</name>
</gene>
<evidence type="ECO:0000313" key="2">
    <source>
        <dbReference type="EMBL" id="KAK8149576.1"/>
    </source>
</evidence>
<feature type="compositionally biased region" description="Basic and acidic residues" evidence="1">
    <location>
        <begin position="47"/>
        <end position="57"/>
    </location>
</feature>
<dbReference type="Proteomes" id="UP001397290">
    <property type="component" value="Unassembled WGS sequence"/>
</dbReference>
<feature type="compositionally biased region" description="Pro residues" evidence="1">
    <location>
        <begin position="26"/>
        <end position="37"/>
    </location>
</feature>
<comment type="caution">
    <text evidence="2">The sequence shown here is derived from an EMBL/GenBank/DDBJ whole genome shotgun (WGS) entry which is preliminary data.</text>
</comment>
<keyword evidence="3" id="KW-1185">Reference proteome</keyword>
<organism evidence="2 3">
    <name type="scientific">Beauveria asiatica</name>
    <dbReference type="NCBI Taxonomy" id="1069075"/>
    <lineage>
        <taxon>Eukaryota</taxon>
        <taxon>Fungi</taxon>
        <taxon>Dikarya</taxon>
        <taxon>Ascomycota</taxon>
        <taxon>Pezizomycotina</taxon>
        <taxon>Sordariomycetes</taxon>
        <taxon>Hypocreomycetidae</taxon>
        <taxon>Hypocreales</taxon>
        <taxon>Cordycipitaceae</taxon>
        <taxon>Beauveria</taxon>
    </lineage>
</organism>
<reference evidence="2 3" key="1">
    <citation type="submission" date="2020-02" db="EMBL/GenBank/DDBJ databases">
        <title>Comparative genomics of the hypocrealean fungal genus Beauvera.</title>
        <authorList>
            <person name="Showalter D.N."/>
            <person name="Bushley K.E."/>
            <person name="Rehner S.A."/>
        </authorList>
    </citation>
    <scope>NUCLEOTIDE SEQUENCE [LARGE SCALE GENOMIC DNA]</scope>
    <source>
        <strain evidence="2 3">ARSEF4384</strain>
    </source>
</reference>
<evidence type="ECO:0000256" key="1">
    <source>
        <dbReference type="SAM" id="MobiDB-lite"/>
    </source>
</evidence>
<proteinExistence type="predicted"/>
<evidence type="ECO:0000313" key="3">
    <source>
        <dbReference type="Proteomes" id="UP001397290"/>
    </source>
</evidence>
<dbReference type="AlphaFoldDB" id="A0AAW0S7B7"/>
<name>A0AAW0S7B7_9HYPO</name>
<feature type="region of interest" description="Disordered" evidence="1">
    <location>
        <begin position="1"/>
        <end position="78"/>
    </location>
</feature>
<feature type="compositionally biased region" description="Low complexity" evidence="1">
    <location>
        <begin position="61"/>
        <end position="71"/>
    </location>
</feature>